<keyword evidence="3" id="KW-1185">Reference proteome</keyword>
<dbReference type="AlphaFoldDB" id="B9RFH5"/>
<dbReference type="EMBL" id="EQ973777">
    <property type="protein sequence ID" value="EEF49946.1"/>
    <property type="molecule type" value="Genomic_DNA"/>
</dbReference>
<proteinExistence type="predicted"/>
<dbReference type="Proteomes" id="UP000008311">
    <property type="component" value="Unassembled WGS sequence"/>
</dbReference>
<gene>
    <name evidence="2" type="ORF">RCOM_1434590</name>
</gene>
<reference evidence="3" key="1">
    <citation type="journal article" date="2010" name="Nat. Biotechnol.">
        <title>Draft genome sequence of the oilseed species Ricinus communis.</title>
        <authorList>
            <person name="Chan A.P."/>
            <person name="Crabtree J."/>
            <person name="Zhao Q."/>
            <person name="Lorenzi H."/>
            <person name="Orvis J."/>
            <person name="Puiu D."/>
            <person name="Melake-Berhan A."/>
            <person name="Jones K.M."/>
            <person name="Redman J."/>
            <person name="Chen G."/>
            <person name="Cahoon E.B."/>
            <person name="Gedil M."/>
            <person name="Stanke M."/>
            <person name="Haas B.J."/>
            <person name="Wortman J.R."/>
            <person name="Fraser-Liggett C.M."/>
            <person name="Ravel J."/>
            <person name="Rabinowicz P.D."/>
        </authorList>
    </citation>
    <scope>NUCLEOTIDE SEQUENCE [LARGE SCALE GENOMIC DNA]</scope>
    <source>
        <strain evidence="3">cv. Hale</strain>
    </source>
</reference>
<dbReference type="InParanoid" id="B9RFH5"/>
<protein>
    <submittedName>
        <fullName evidence="2">Uncharacterized protein</fullName>
    </submittedName>
</protein>
<organism evidence="2 3">
    <name type="scientific">Ricinus communis</name>
    <name type="common">Castor bean</name>
    <dbReference type="NCBI Taxonomy" id="3988"/>
    <lineage>
        <taxon>Eukaryota</taxon>
        <taxon>Viridiplantae</taxon>
        <taxon>Streptophyta</taxon>
        <taxon>Embryophyta</taxon>
        <taxon>Tracheophyta</taxon>
        <taxon>Spermatophyta</taxon>
        <taxon>Magnoliopsida</taxon>
        <taxon>eudicotyledons</taxon>
        <taxon>Gunneridae</taxon>
        <taxon>Pentapetalae</taxon>
        <taxon>rosids</taxon>
        <taxon>fabids</taxon>
        <taxon>Malpighiales</taxon>
        <taxon>Euphorbiaceae</taxon>
        <taxon>Acalyphoideae</taxon>
        <taxon>Acalypheae</taxon>
        <taxon>Ricinus</taxon>
    </lineage>
</organism>
<feature type="compositionally biased region" description="Polar residues" evidence="1">
    <location>
        <begin position="8"/>
        <end position="23"/>
    </location>
</feature>
<name>B9RFH5_RICCO</name>
<sequence>MGKRLSLKHQNSDQAPKQQLSRHSQCHRKMYRATSEVTSLLSWDAFAAFYLAIRGPIRVLGLGNLLLRWTYGSLVLLQGFGY</sequence>
<accession>B9RFH5</accession>
<evidence type="ECO:0000313" key="2">
    <source>
        <dbReference type="EMBL" id="EEF49946.1"/>
    </source>
</evidence>
<feature type="region of interest" description="Disordered" evidence="1">
    <location>
        <begin position="1"/>
        <end position="25"/>
    </location>
</feature>
<evidence type="ECO:0000313" key="3">
    <source>
        <dbReference type="Proteomes" id="UP000008311"/>
    </source>
</evidence>
<evidence type="ECO:0000256" key="1">
    <source>
        <dbReference type="SAM" id="MobiDB-lite"/>
    </source>
</evidence>